<reference evidence="1" key="2">
    <citation type="submission" date="2024-06" db="EMBL/GenBank/DDBJ databases">
        <authorList>
            <person name="Plum-Jensen L.E."/>
            <person name="Schramm A."/>
            <person name="Marshall I.P.G."/>
        </authorList>
    </citation>
    <scope>NUCLEOTIDE SEQUENCE</scope>
    <source>
        <strain evidence="1">Rat1</strain>
    </source>
</reference>
<sequence length="76" mass="8444">MRKAADRFQLRTAEYAKHLGSTNVVMAEQPKLFVIGDNADVTVNFMDSGSYDLFVASLLSYGRYMLEVCDFSPIGA</sequence>
<gene>
    <name evidence="1" type="ORF">Q3M24_03690</name>
</gene>
<dbReference type="KEGG" id="eaj:Q3M24_03690"/>
<name>A0AAU8LYB3_9BACT</name>
<protein>
    <submittedName>
        <fullName evidence="1">Uncharacterized protein</fullName>
    </submittedName>
</protein>
<dbReference type="AlphaFoldDB" id="A0AAU8LYB3"/>
<proteinExistence type="predicted"/>
<evidence type="ECO:0000313" key="1">
    <source>
        <dbReference type="EMBL" id="XCN73869.1"/>
    </source>
</evidence>
<reference evidence="1" key="1">
    <citation type="journal article" date="2024" name="Syst. Appl. Microbiol.">
        <title>First single-strain enrichments of Electrothrix cable bacteria, description of E. aestuarii sp. nov. and E. rattekaaiensis sp. nov., and proposal of a cable bacteria taxonomy following the rules of the SeqCode.</title>
        <authorList>
            <person name="Plum-Jensen L.E."/>
            <person name="Schramm A."/>
            <person name="Marshall I.P.G."/>
        </authorList>
    </citation>
    <scope>NUCLEOTIDE SEQUENCE</scope>
    <source>
        <strain evidence="1">Rat1</strain>
    </source>
</reference>
<dbReference type="EMBL" id="CP159373">
    <property type="protein sequence ID" value="XCN73869.1"/>
    <property type="molecule type" value="Genomic_DNA"/>
</dbReference>
<accession>A0AAU8LYB3</accession>
<organism evidence="1">
    <name type="scientific">Candidatus Electrothrix aestuarii</name>
    <dbReference type="NCBI Taxonomy" id="3062594"/>
    <lineage>
        <taxon>Bacteria</taxon>
        <taxon>Pseudomonadati</taxon>
        <taxon>Thermodesulfobacteriota</taxon>
        <taxon>Desulfobulbia</taxon>
        <taxon>Desulfobulbales</taxon>
        <taxon>Desulfobulbaceae</taxon>
        <taxon>Candidatus Electrothrix</taxon>
    </lineage>
</organism>